<feature type="domain" description="VanZ-like" evidence="2">
    <location>
        <begin position="59"/>
        <end position="134"/>
    </location>
</feature>
<gene>
    <name evidence="3" type="ORF">EDC61_105116</name>
</gene>
<feature type="transmembrane region" description="Helical" evidence="1">
    <location>
        <begin position="316"/>
        <end position="342"/>
    </location>
</feature>
<keyword evidence="1" id="KW-0472">Membrane</keyword>
<name>A0A4R3JWB1_9PROT</name>
<feature type="transmembrane region" description="Helical" evidence="1">
    <location>
        <begin position="232"/>
        <end position="252"/>
    </location>
</feature>
<dbReference type="AlphaFoldDB" id="A0A4R3JWB1"/>
<dbReference type="RefSeq" id="WP_165919133.1">
    <property type="nucleotide sequence ID" value="NZ_AP018721.1"/>
</dbReference>
<sequence>MNATLATLLQRRGLALFLLSYAALILYGSLHPFGPWLPAGEWSPGFLVAALPRFITRTDLTTNLLAYTPLGYALALLLARSHSRRHGLLLASLLCLGYSFVLENLQTLLPSRNASNLDIALNGLGGWLGALAARQHRRWLAWLELFLRWRERWFLPGAASNAGLILLLLWPLAQFSLMPFPAMGWVELYLRPIEAGLALAKPNWPWLLAVFLEMAVLGSFAASLLQPGRYAGALALLFLSAFALKVLVALLLLRFGVLGGVLSLETVGGFIAAYWFLLLPPAARQRRVTAAALLGTVVLLRLTLAKYLLLPTSNPFNIVGLADLTASLWPYLALATLLALAWRRDQA</sequence>
<evidence type="ECO:0000313" key="4">
    <source>
        <dbReference type="Proteomes" id="UP000295135"/>
    </source>
</evidence>
<dbReference type="InterPro" id="IPR006976">
    <property type="entry name" value="VanZ-like"/>
</dbReference>
<keyword evidence="1" id="KW-1133">Transmembrane helix</keyword>
<feature type="transmembrane region" description="Helical" evidence="1">
    <location>
        <begin position="258"/>
        <end position="278"/>
    </location>
</feature>
<dbReference type="Pfam" id="PF04892">
    <property type="entry name" value="VanZ"/>
    <property type="match status" value="1"/>
</dbReference>
<evidence type="ECO:0000313" key="3">
    <source>
        <dbReference type="EMBL" id="TCS72461.1"/>
    </source>
</evidence>
<keyword evidence="1" id="KW-0812">Transmembrane</keyword>
<feature type="transmembrane region" description="Helical" evidence="1">
    <location>
        <begin position="290"/>
        <end position="310"/>
    </location>
</feature>
<feature type="transmembrane region" description="Helical" evidence="1">
    <location>
        <begin position="204"/>
        <end position="225"/>
    </location>
</feature>
<dbReference type="EMBL" id="SLZY01000005">
    <property type="protein sequence ID" value="TCS72461.1"/>
    <property type="molecule type" value="Genomic_DNA"/>
</dbReference>
<accession>A0A4R3JWB1</accession>
<evidence type="ECO:0000256" key="1">
    <source>
        <dbReference type="SAM" id="Phobius"/>
    </source>
</evidence>
<feature type="transmembrane region" description="Helical" evidence="1">
    <location>
        <begin position="12"/>
        <end position="30"/>
    </location>
</feature>
<organism evidence="3 4">
    <name type="scientific">Sulfuritortus calidifontis</name>
    <dbReference type="NCBI Taxonomy" id="1914471"/>
    <lineage>
        <taxon>Bacteria</taxon>
        <taxon>Pseudomonadati</taxon>
        <taxon>Pseudomonadota</taxon>
        <taxon>Betaproteobacteria</taxon>
        <taxon>Nitrosomonadales</taxon>
        <taxon>Thiobacillaceae</taxon>
        <taxon>Sulfuritortus</taxon>
    </lineage>
</organism>
<feature type="transmembrane region" description="Helical" evidence="1">
    <location>
        <begin position="153"/>
        <end position="173"/>
    </location>
</feature>
<protein>
    <submittedName>
        <fullName evidence="3">VanZ like protein</fullName>
    </submittedName>
</protein>
<evidence type="ECO:0000259" key="2">
    <source>
        <dbReference type="Pfam" id="PF04892"/>
    </source>
</evidence>
<comment type="caution">
    <text evidence="3">The sequence shown here is derived from an EMBL/GenBank/DDBJ whole genome shotgun (WGS) entry which is preliminary data.</text>
</comment>
<feature type="transmembrane region" description="Helical" evidence="1">
    <location>
        <begin position="60"/>
        <end position="79"/>
    </location>
</feature>
<dbReference type="Proteomes" id="UP000295135">
    <property type="component" value="Unassembled WGS sequence"/>
</dbReference>
<keyword evidence="4" id="KW-1185">Reference proteome</keyword>
<proteinExistence type="predicted"/>
<reference evidence="3 4" key="1">
    <citation type="submission" date="2019-03" db="EMBL/GenBank/DDBJ databases">
        <title>Genomic Encyclopedia of Type Strains, Phase IV (KMG-IV): sequencing the most valuable type-strain genomes for metagenomic binning, comparative biology and taxonomic classification.</title>
        <authorList>
            <person name="Goeker M."/>
        </authorList>
    </citation>
    <scope>NUCLEOTIDE SEQUENCE [LARGE SCALE GENOMIC DNA]</scope>
    <source>
        <strain evidence="3 4">DSM 103923</strain>
    </source>
</reference>